<keyword evidence="6 9" id="KW-0812">Transmembrane</keyword>
<keyword evidence="4 9" id="KW-1003">Cell membrane</keyword>
<feature type="coiled-coil region" evidence="10">
    <location>
        <begin position="233"/>
        <end position="282"/>
    </location>
</feature>
<feature type="transmembrane region" description="Helical" evidence="9">
    <location>
        <begin position="16"/>
        <end position="37"/>
    </location>
</feature>
<evidence type="ECO:0000256" key="9">
    <source>
        <dbReference type="RuleBase" id="RU365093"/>
    </source>
</evidence>
<evidence type="ECO:0000259" key="12">
    <source>
        <dbReference type="Pfam" id="PF26002"/>
    </source>
</evidence>
<comment type="subcellular location">
    <subcellularLocation>
        <location evidence="1 9">Cell inner membrane</location>
        <topology evidence="1 9">Single-pass membrane protein</topology>
    </subcellularLocation>
</comment>
<feature type="coiled-coil region" evidence="10">
    <location>
        <begin position="146"/>
        <end position="187"/>
    </location>
</feature>
<evidence type="ECO:0000256" key="8">
    <source>
        <dbReference type="ARBA" id="ARBA00023136"/>
    </source>
</evidence>
<evidence type="ECO:0000256" key="4">
    <source>
        <dbReference type="ARBA" id="ARBA00022475"/>
    </source>
</evidence>
<dbReference type="NCBIfam" id="TIGR01843">
    <property type="entry name" value="type_I_hlyD"/>
    <property type="match status" value="1"/>
</dbReference>
<dbReference type="Pfam" id="PF26002">
    <property type="entry name" value="Beta-barrel_AprE"/>
    <property type="match status" value="1"/>
</dbReference>
<dbReference type="Gene3D" id="2.40.50.100">
    <property type="match status" value="1"/>
</dbReference>
<evidence type="ECO:0000256" key="3">
    <source>
        <dbReference type="ARBA" id="ARBA00022448"/>
    </source>
</evidence>
<keyword evidence="5 9" id="KW-0997">Cell inner membrane</keyword>
<dbReference type="Pfam" id="PF25994">
    <property type="entry name" value="HH_AprE"/>
    <property type="match status" value="1"/>
</dbReference>
<sequence>MSVIEAPPASSDFRNLAIAGYVVIATCIGGLFLWAGLTKLDSAVVANASVSLDSRRKVMQHLEGGMIKQIAVKEGQLVQEGEVLVRLDDTQARASLDLVRNQLDAVIAQEARLIAERDRAAEIAYPAELSSRDSSPSVRKIIDDQNAQFRERRNSLRSQIDVLQSRVHQLETEIEGLKREGAAAEQQLFFINDELVGVRDLADKGLVAKTRRNALEREKARLDGVIGRNQIDESKARNNINEVRLQVNQLQQKLQEDVAASMQETRQKMSDLREKIRVSEDVLRRTELTAPRAGIVQNVKISTIGQVLRPGESLLEIVPTDDQLVVEAQVPVTDVDRLQTGQAAEIRFPNFHSRTTPTIMGQIRSLSRDRLVDETSHQPYFLAQVAVSDTDIPEEMKARLRAGMPAEVVFPSGERTALEYMIHPLKEAFAKGFRER</sequence>
<keyword evidence="8 9" id="KW-0472">Membrane</keyword>
<accession>A0AAU7JJA1</accession>
<dbReference type="InterPro" id="IPR058982">
    <property type="entry name" value="Beta-barrel_AprE"/>
</dbReference>
<keyword evidence="10" id="KW-0175">Coiled coil</keyword>
<keyword evidence="7 9" id="KW-1133">Transmembrane helix</keyword>
<evidence type="ECO:0000256" key="5">
    <source>
        <dbReference type="ARBA" id="ARBA00022519"/>
    </source>
</evidence>
<gene>
    <name evidence="13" type="ORF">ABEG18_05685</name>
</gene>
<evidence type="ECO:0000256" key="2">
    <source>
        <dbReference type="ARBA" id="ARBA00009477"/>
    </source>
</evidence>
<dbReference type="GO" id="GO:0005886">
    <property type="term" value="C:plasma membrane"/>
    <property type="evidence" value="ECO:0007669"/>
    <property type="project" value="UniProtKB-SubCell"/>
</dbReference>
<reference evidence="13" key="1">
    <citation type="submission" date="2024-05" db="EMBL/GenBank/DDBJ databases">
        <authorList>
            <person name="Kim S."/>
            <person name="Heo J."/>
            <person name="Choi H."/>
            <person name="Choi Y."/>
            <person name="Kwon S.-W."/>
            <person name="Kim Y."/>
        </authorList>
    </citation>
    <scope>NUCLEOTIDE SEQUENCE</scope>
    <source>
        <strain evidence="13">KACC 23698</strain>
    </source>
</reference>
<dbReference type="PRINTS" id="PR01490">
    <property type="entry name" value="RTXTOXIND"/>
</dbReference>
<evidence type="ECO:0000313" key="13">
    <source>
        <dbReference type="EMBL" id="XBO40272.1"/>
    </source>
</evidence>
<dbReference type="EMBL" id="CP157484">
    <property type="protein sequence ID" value="XBO40272.1"/>
    <property type="molecule type" value="Genomic_DNA"/>
</dbReference>
<dbReference type="PANTHER" id="PTHR30386:SF17">
    <property type="entry name" value="ALKALINE PROTEASE SECRETION PROTEIN APRE"/>
    <property type="match status" value="1"/>
</dbReference>
<dbReference type="InterPro" id="IPR010129">
    <property type="entry name" value="T1SS_HlyD"/>
</dbReference>
<dbReference type="AlphaFoldDB" id="A0AAU7JJA1"/>
<evidence type="ECO:0000256" key="6">
    <source>
        <dbReference type="ARBA" id="ARBA00022692"/>
    </source>
</evidence>
<evidence type="ECO:0000256" key="1">
    <source>
        <dbReference type="ARBA" id="ARBA00004377"/>
    </source>
</evidence>
<name>A0AAU7JJA1_9HYPH</name>
<dbReference type="PANTHER" id="PTHR30386">
    <property type="entry name" value="MEMBRANE FUSION SUBUNIT OF EMRAB-TOLC MULTIDRUG EFFLUX PUMP"/>
    <property type="match status" value="1"/>
</dbReference>
<evidence type="ECO:0000256" key="10">
    <source>
        <dbReference type="SAM" id="Coils"/>
    </source>
</evidence>
<keyword evidence="3 9" id="KW-0813">Transport</keyword>
<feature type="domain" description="AprE-like long alpha-helical hairpin" evidence="11">
    <location>
        <begin position="92"/>
        <end position="282"/>
    </location>
</feature>
<comment type="similarity">
    <text evidence="2 9">Belongs to the membrane fusion protein (MFP) (TC 8.A.1) family.</text>
</comment>
<evidence type="ECO:0000256" key="7">
    <source>
        <dbReference type="ARBA" id="ARBA00022989"/>
    </source>
</evidence>
<dbReference type="Gene3D" id="2.40.30.170">
    <property type="match status" value="1"/>
</dbReference>
<organism evidence="13">
    <name type="scientific">Alsobacter sp. KACC 23698</name>
    <dbReference type="NCBI Taxonomy" id="3149229"/>
    <lineage>
        <taxon>Bacteria</taxon>
        <taxon>Pseudomonadati</taxon>
        <taxon>Pseudomonadota</taxon>
        <taxon>Alphaproteobacteria</taxon>
        <taxon>Hyphomicrobiales</taxon>
        <taxon>Alsobacteraceae</taxon>
        <taxon>Alsobacter</taxon>
    </lineage>
</organism>
<dbReference type="GO" id="GO:0015031">
    <property type="term" value="P:protein transport"/>
    <property type="evidence" value="ECO:0007669"/>
    <property type="project" value="InterPro"/>
</dbReference>
<proteinExistence type="inferred from homology"/>
<protein>
    <recommendedName>
        <fullName evidence="9">Membrane fusion protein (MFP) family protein</fullName>
    </recommendedName>
</protein>
<dbReference type="InterPro" id="IPR050739">
    <property type="entry name" value="MFP"/>
</dbReference>
<dbReference type="InterPro" id="IPR058781">
    <property type="entry name" value="HH_AprE-like"/>
</dbReference>
<dbReference type="RefSeq" id="WP_406857127.1">
    <property type="nucleotide sequence ID" value="NZ_CP157484.1"/>
</dbReference>
<evidence type="ECO:0000259" key="11">
    <source>
        <dbReference type="Pfam" id="PF25994"/>
    </source>
</evidence>
<feature type="domain" description="AprE-like beta-barrel" evidence="12">
    <location>
        <begin position="324"/>
        <end position="412"/>
    </location>
</feature>